<dbReference type="Proteomes" id="UP001336835">
    <property type="component" value="Unassembled WGS sequence"/>
</dbReference>
<name>A0ABU7I7W7_9SPHI</name>
<protein>
    <submittedName>
        <fullName evidence="3">SRPBCC domain-containing protein</fullName>
    </submittedName>
</protein>
<organism evidence="3 4">
    <name type="scientific">Pedobacter albus</name>
    <dbReference type="NCBI Taxonomy" id="3113905"/>
    <lineage>
        <taxon>Bacteria</taxon>
        <taxon>Pseudomonadati</taxon>
        <taxon>Bacteroidota</taxon>
        <taxon>Sphingobacteriia</taxon>
        <taxon>Sphingobacteriales</taxon>
        <taxon>Sphingobacteriaceae</taxon>
        <taxon>Pedobacter</taxon>
    </lineage>
</organism>
<dbReference type="Pfam" id="PF08327">
    <property type="entry name" value="AHSA1"/>
    <property type="match status" value="1"/>
</dbReference>
<comment type="similarity">
    <text evidence="1">Belongs to the AHA1 family.</text>
</comment>
<evidence type="ECO:0000259" key="2">
    <source>
        <dbReference type="Pfam" id="PF08327"/>
    </source>
</evidence>
<dbReference type="InterPro" id="IPR013538">
    <property type="entry name" value="ASHA1/2-like_C"/>
</dbReference>
<evidence type="ECO:0000313" key="4">
    <source>
        <dbReference type="Proteomes" id="UP001336835"/>
    </source>
</evidence>
<dbReference type="InterPro" id="IPR023393">
    <property type="entry name" value="START-like_dom_sf"/>
</dbReference>
<dbReference type="SUPFAM" id="SSF55961">
    <property type="entry name" value="Bet v1-like"/>
    <property type="match status" value="1"/>
</dbReference>
<accession>A0ABU7I7W7</accession>
<evidence type="ECO:0000313" key="3">
    <source>
        <dbReference type="EMBL" id="MEE1945568.1"/>
    </source>
</evidence>
<feature type="domain" description="Activator of Hsp90 ATPase homologue 1/2-like C-terminal" evidence="2">
    <location>
        <begin position="11"/>
        <end position="146"/>
    </location>
</feature>
<dbReference type="RefSeq" id="WP_330107911.1">
    <property type="nucleotide sequence ID" value="NZ_JAZDQT010000002.1"/>
</dbReference>
<reference evidence="3 4" key="1">
    <citation type="submission" date="2024-01" db="EMBL/GenBank/DDBJ databases">
        <title>Pedobacter sp. nov., isolated from fresh soil.</title>
        <authorList>
            <person name="Le N.T.T."/>
        </authorList>
    </citation>
    <scope>NUCLEOTIDE SEQUENCE [LARGE SCALE GENOMIC DNA]</scope>
    <source>
        <strain evidence="3 4">KR3-3</strain>
    </source>
</reference>
<gene>
    <name evidence="3" type="ORF">VRU48_10665</name>
</gene>
<sequence>MEKMKFSVEINAPASKVWSVLWDASSYPLWTIVFAEGSRAETDWQKGSKVLFVDNSNRGMVSRIVDNIPNQFMSIEHLGGYDNGVEDYESEQIKQWAGAQENYTLKEANGTTNLLIEMDLSGVDAKMIEYFENTWPKALQKVKELAEK</sequence>
<comment type="caution">
    <text evidence="3">The sequence shown here is derived from an EMBL/GenBank/DDBJ whole genome shotgun (WGS) entry which is preliminary data.</text>
</comment>
<evidence type="ECO:0000256" key="1">
    <source>
        <dbReference type="ARBA" id="ARBA00006817"/>
    </source>
</evidence>
<dbReference type="EMBL" id="JAZDQT010000002">
    <property type="protein sequence ID" value="MEE1945568.1"/>
    <property type="molecule type" value="Genomic_DNA"/>
</dbReference>
<keyword evidence="4" id="KW-1185">Reference proteome</keyword>
<dbReference type="Gene3D" id="3.30.530.20">
    <property type="match status" value="1"/>
</dbReference>
<proteinExistence type="inferred from homology"/>